<name>A0A382QNG2_9ZZZZ</name>
<proteinExistence type="predicted"/>
<sequence>MYFNIWRKDLSLFFEWFQSWRTNTRFYFLKIFIFFIIINDIAFWFAIVTAYPEIITSETELLHYTKVQVPVALLGALFDSLSLYITLVVVRHALLSRSNMLYISHLSIDMLIAIVATFWVLFVFSISGWLVSFIPIKSEIAKHESLEDRNKAYADRAVAAIKNPTGKEEMRNIYFGMIMGFSAIIPTCVHIFCALFSLRFFLGLKKYNKLRYIT</sequence>
<reference evidence="2" key="1">
    <citation type="submission" date="2018-05" db="EMBL/GenBank/DDBJ databases">
        <authorList>
            <person name="Lanie J.A."/>
            <person name="Ng W.-L."/>
            <person name="Kazmierczak K.M."/>
            <person name="Andrzejewski T.M."/>
            <person name="Davidsen T.M."/>
            <person name="Wayne K.J."/>
            <person name="Tettelin H."/>
            <person name="Glass J.I."/>
            <person name="Rusch D."/>
            <person name="Podicherti R."/>
            <person name="Tsui H.-C.T."/>
            <person name="Winkler M.E."/>
        </authorList>
    </citation>
    <scope>NUCLEOTIDE SEQUENCE</scope>
</reference>
<keyword evidence="1" id="KW-0472">Membrane</keyword>
<feature type="transmembrane region" description="Helical" evidence="1">
    <location>
        <begin position="27"/>
        <end position="51"/>
    </location>
</feature>
<accession>A0A382QNG2</accession>
<evidence type="ECO:0000313" key="2">
    <source>
        <dbReference type="EMBL" id="SVC87044.1"/>
    </source>
</evidence>
<feature type="transmembrane region" description="Helical" evidence="1">
    <location>
        <begin position="173"/>
        <end position="202"/>
    </location>
</feature>
<dbReference type="EMBL" id="UINC01115774">
    <property type="protein sequence ID" value="SVC87044.1"/>
    <property type="molecule type" value="Genomic_DNA"/>
</dbReference>
<protein>
    <submittedName>
        <fullName evidence="2">Uncharacterized protein</fullName>
    </submittedName>
</protein>
<gene>
    <name evidence="2" type="ORF">METZ01_LOCUS339898</name>
</gene>
<evidence type="ECO:0000256" key="1">
    <source>
        <dbReference type="SAM" id="Phobius"/>
    </source>
</evidence>
<keyword evidence="1" id="KW-0812">Transmembrane</keyword>
<feature type="transmembrane region" description="Helical" evidence="1">
    <location>
        <begin position="111"/>
        <end position="136"/>
    </location>
</feature>
<feature type="transmembrane region" description="Helical" evidence="1">
    <location>
        <begin position="71"/>
        <end position="90"/>
    </location>
</feature>
<dbReference type="AlphaFoldDB" id="A0A382QNG2"/>
<keyword evidence="1" id="KW-1133">Transmembrane helix</keyword>
<organism evidence="2">
    <name type="scientific">marine metagenome</name>
    <dbReference type="NCBI Taxonomy" id="408172"/>
    <lineage>
        <taxon>unclassified sequences</taxon>
        <taxon>metagenomes</taxon>
        <taxon>ecological metagenomes</taxon>
    </lineage>
</organism>